<name>B9JE94_RHIR8</name>
<gene>
    <name evidence="1" type="ordered locus">Arad_4824</name>
</gene>
<accession>B9JE94</accession>
<dbReference type="RefSeq" id="WP_012652941.1">
    <property type="nucleotide sequence ID" value="NC_011985.1"/>
</dbReference>
<organism evidence="1 2">
    <name type="scientific">Rhizobium rhizogenes (strain K84 / ATCC BAA-868)</name>
    <name type="common">Agrobacterium radiobacter</name>
    <dbReference type="NCBI Taxonomy" id="311403"/>
    <lineage>
        <taxon>Bacteria</taxon>
        <taxon>Pseudomonadati</taxon>
        <taxon>Pseudomonadota</taxon>
        <taxon>Alphaproteobacteria</taxon>
        <taxon>Hyphomicrobiales</taxon>
        <taxon>Rhizobiaceae</taxon>
        <taxon>Rhizobium/Agrobacterium group</taxon>
        <taxon>Rhizobium</taxon>
    </lineage>
</organism>
<evidence type="ECO:0000313" key="1">
    <source>
        <dbReference type="EMBL" id="ACM28439.1"/>
    </source>
</evidence>
<dbReference type="eggNOG" id="COG3436">
    <property type="taxonomic scope" value="Bacteria"/>
</dbReference>
<dbReference type="AlphaFoldDB" id="B9JE94"/>
<reference evidence="1 2" key="1">
    <citation type="journal article" date="2009" name="J. Bacteriol.">
        <title>Genome sequences of three Agrobacterium biovars help elucidate the evolution of multichromosome genomes in bacteria.</title>
        <authorList>
            <person name="Slater S.C."/>
            <person name="Goldman B.S."/>
            <person name="Goodner B."/>
            <person name="Setubal J.C."/>
            <person name="Farrand S.K."/>
            <person name="Nester E.W."/>
            <person name="Burr T.J."/>
            <person name="Banta L."/>
            <person name="Dickerman A.W."/>
            <person name="Paulsen I."/>
            <person name="Otten L."/>
            <person name="Suen G."/>
            <person name="Welch R."/>
            <person name="Almeida N.F."/>
            <person name="Arnold F."/>
            <person name="Burton O.T."/>
            <person name="Du Z."/>
            <person name="Ewing A."/>
            <person name="Godsy E."/>
            <person name="Heisel S."/>
            <person name="Houmiel K.L."/>
            <person name="Jhaveri J."/>
            <person name="Lu J."/>
            <person name="Miller N.M."/>
            <person name="Norton S."/>
            <person name="Chen Q."/>
            <person name="Phoolcharoen W."/>
            <person name="Ohlin V."/>
            <person name="Ondrusek D."/>
            <person name="Pride N."/>
            <person name="Stricklin S.L."/>
            <person name="Sun J."/>
            <person name="Wheeler C."/>
            <person name="Wilson L."/>
            <person name="Zhu H."/>
            <person name="Wood D.W."/>
        </authorList>
    </citation>
    <scope>NUCLEOTIDE SEQUENCE [LARGE SCALE GENOMIC DNA]</scope>
    <source>
        <strain evidence="2">K84 / ATCC BAA-868</strain>
    </source>
</reference>
<dbReference type="Proteomes" id="UP000001600">
    <property type="component" value="Chromosome 1"/>
</dbReference>
<protein>
    <submittedName>
        <fullName evidence="1">Insertion sequence transposase protein</fullName>
    </submittedName>
</protein>
<dbReference type="PANTHER" id="PTHR36455:SF1">
    <property type="entry name" value="BLR8292 PROTEIN"/>
    <property type="match status" value="1"/>
</dbReference>
<dbReference type="NCBIfam" id="NF033819">
    <property type="entry name" value="IS66_TnpB"/>
    <property type="match status" value="1"/>
</dbReference>
<dbReference type="PANTHER" id="PTHR36455">
    <property type="match status" value="1"/>
</dbReference>
<dbReference type="HOGENOM" id="CLU_128110_1_0_5"/>
<evidence type="ECO:0000313" key="2">
    <source>
        <dbReference type="Proteomes" id="UP000001600"/>
    </source>
</evidence>
<proteinExistence type="predicted"/>
<dbReference type="Pfam" id="PF05717">
    <property type="entry name" value="TnpB_IS66"/>
    <property type="match status" value="1"/>
</dbReference>
<dbReference type="STRING" id="311403.Arad_4824"/>
<dbReference type="KEGG" id="ara:Arad_4824"/>
<dbReference type="EMBL" id="CP000628">
    <property type="protein sequence ID" value="ACM28439.1"/>
    <property type="molecule type" value="Genomic_DNA"/>
</dbReference>
<sequence length="134" mass="14991">MIAPGANARVYLACGVTDMRKGIDGLMALVQSSLRQKPASGSVFAFRGRRGDRIKLLFWDGQGFCLYYKWLESGKFVWPPIRDGAMQMSAQEFSLLLAGIDWTRVKRNAVKGPSKAGLSYWFCLKILAHRCAQL</sequence>
<dbReference type="InterPro" id="IPR008878">
    <property type="entry name" value="Transposase_IS66_Orf2"/>
</dbReference>